<reference evidence="5 6" key="1">
    <citation type="submission" date="2023-09" db="EMBL/GenBank/DDBJ databases">
        <authorList>
            <person name="Wang M."/>
        </authorList>
    </citation>
    <scope>NUCLEOTIDE SEQUENCE [LARGE SCALE GENOMIC DNA]</scope>
    <source>
        <strain evidence="5">GT-2023</strain>
        <tissue evidence="5">Liver</tissue>
    </source>
</reference>
<proteinExistence type="predicted"/>
<keyword evidence="4" id="KW-0732">Signal</keyword>
<dbReference type="PANTHER" id="PTHR16776:SF3">
    <property type="entry name" value="EXTRACELLULAR MATRIX PROTEIN 1"/>
    <property type="match status" value="1"/>
</dbReference>
<evidence type="ECO:0000313" key="5">
    <source>
        <dbReference type="EMBL" id="KAL1255308.1"/>
    </source>
</evidence>
<dbReference type="SUPFAM" id="SSF48552">
    <property type="entry name" value="Serum albumin-like"/>
    <property type="match status" value="1"/>
</dbReference>
<dbReference type="EMBL" id="JAYMGO010000019">
    <property type="protein sequence ID" value="KAL1255308.1"/>
    <property type="molecule type" value="Genomic_DNA"/>
</dbReference>
<dbReference type="PANTHER" id="PTHR16776">
    <property type="entry name" value="EXTRACELLULAR MATRIX PROTEIN 1"/>
    <property type="match status" value="1"/>
</dbReference>
<feature type="signal peptide" evidence="4">
    <location>
        <begin position="1"/>
        <end position="21"/>
    </location>
</feature>
<comment type="subcellular location">
    <subcellularLocation>
        <location evidence="1">Secreted</location>
    </subcellularLocation>
</comment>
<keyword evidence="3" id="KW-0677">Repeat</keyword>
<sequence>MVWKSTLVTILVLHLISLAGGQRIDPDLMLKSSFPPARPSFNNLKAICVYGNGRLRYPASFFPSSSYAYARRAGKAVNRLESWLGQCCYGGLARGAGQILCCAEQAWETALSHFCIEEYSTKTLVHECCEQKGEERWSCFKQQAPNPYYKPLPVERPLDCKKPVCPTATAPSRTVRRNNVTSACLGGLRNEDASVRLRWLFTSEGPMNKLRAVWNKPQVKTSRTI</sequence>
<keyword evidence="6" id="KW-1185">Reference proteome</keyword>
<dbReference type="InterPro" id="IPR020858">
    <property type="entry name" value="Serum_albumin-like"/>
</dbReference>
<evidence type="ECO:0008006" key="7">
    <source>
        <dbReference type="Google" id="ProtNLM"/>
    </source>
</evidence>
<dbReference type="Proteomes" id="UP001558613">
    <property type="component" value="Unassembled WGS sequence"/>
</dbReference>
<name>A0ABR3LQY7_9TELE</name>
<comment type="caution">
    <text evidence="5">The sequence shown here is derived from an EMBL/GenBank/DDBJ whole genome shotgun (WGS) entry which is preliminary data.</text>
</comment>
<evidence type="ECO:0000256" key="2">
    <source>
        <dbReference type="ARBA" id="ARBA00022525"/>
    </source>
</evidence>
<evidence type="ECO:0000256" key="3">
    <source>
        <dbReference type="ARBA" id="ARBA00022737"/>
    </source>
</evidence>
<feature type="chain" id="PRO_5047011598" description="Extracellular matrix protein 1" evidence="4">
    <location>
        <begin position="22"/>
        <end position="225"/>
    </location>
</feature>
<protein>
    <recommendedName>
        <fullName evidence="7">Extracellular matrix protein 1</fullName>
    </recommendedName>
</protein>
<evidence type="ECO:0000313" key="6">
    <source>
        <dbReference type="Proteomes" id="UP001558613"/>
    </source>
</evidence>
<evidence type="ECO:0000256" key="1">
    <source>
        <dbReference type="ARBA" id="ARBA00004613"/>
    </source>
</evidence>
<dbReference type="InterPro" id="IPR008605">
    <property type="entry name" value="ECM1"/>
</dbReference>
<keyword evidence="2" id="KW-0964">Secreted</keyword>
<dbReference type="Gene3D" id="1.10.246.10">
    <property type="match status" value="1"/>
</dbReference>
<dbReference type="Pfam" id="PF05782">
    <property type="entry name" value="ECM1"/>
    <property type="match status" value="1"/>
</dbReference>
<evidence type="ECO:0000256" key="4">
    <source>
        <dbReference type="SAM" id="SignalP"/>
    </source>
</evidence>
<gene>
    <name evidence="5" type="ORF">QQF64_013369</name>
</gene>
<accession>A0ABR3LQY7</accession>
<organism evidence="5 6">
    <name type="scientific">Cirrhinus molitorella</name>
    <name type="common">mud carp</name>
    <dbReference type="NCBI Taxonomy" id="172907"/>
    <lineage>
        <taxon>Eukaryota</taxon>
        <taxon>Metazoa</taxon>
        <taxon>Chordata</taxon>
        <taxon>Craniata</taxon>
        <taxon>Vertebrata</taxon>
        <taxon>Euteleostomi</taxon>
        <taxon>Actinopterygii</taxon>
        <taxon>Neopterygii</taxon>
        <taxon>Teleostei</taxon>
        <taxon>Ostariophysi</taxon>
        <taxon>Cypriniformes</taxon>
        <taxon>Cyprinidae</taxon>
        <taxon>Labeoninae</taxon>
        <taxon>Labeonini</taxon>
        <taxon>Cirrhinus</taxon>
    </lineage>
</organism>